<reference evidence="2 3" key="1">
    <citation type="submission" date="2018-10" db="EMBL/GenBank/DDBJ databases">
        <title>Fifty Aureobasidium pullulans genomes reveal a recombining polyextremotolerant generalist.</title>
        <authorList>
            <person name="Gostincar C."/>
            <person name="Turk M."/>
            <person name="Zajc J."/>
            <person name="Gunde-Cimerman N."/>
        </authorList>
    </citation>
    <scope>NUCLEOTIDE SEQUENCE [LARGE SCALE GENOMIC DNA]</scope>
    <source>
        <strain evidence="2 3">EXF-11900</strain>
    </source>
</reference>
<dbReference type="InterPro" id="IPR021838">
    <property type="entry name" value="DUF3431"/>
</dbReference>
<protein>
    <submittedName>
        <fullName evidence="2">Uncharacterized protein</fullName>
    </submittedName>
</protein>
<keyword evidence="1" id="KW-0472">Membrane</keyword>
<gene>
    <name evidence="2" type="ORF">D6D28_00434</name>
</gene>
<accession>A0A4S8T1V2</accession>
<feature type="transmembrane region" description="Helical" evidence="1">
    <location>
        <begin position="19"/>
        <end position="38"/>
    </location>
</feature>
<proteinExistence type="predicted"/>
<keyword evidence="1" id="KW-1133">Transmembrane helix</keyword>
<organism evidence="2 3">
    <name type="scientific">Aureobasidium pullulans</name>
    <name type="common">Black yeast</name>
    <name type="synonym">Pullularia pullulans</name>
    <dbReference type="NCBI Taxonomy" id="5580"/>
    <lineage>
        <taxon>Eukaryota</taxon>
        <taxon>Fungi</taxon>
        <taxon>Dikarya</taxon>
        <taxon>Ascomycota</taxon>
        <taxon>Pezizomycotina</taxon>
        <taxon>Dothideomycetes</taxon>
        <taxon>Dothideomycetidae</taxon>
        <taxon>Dothideales</taxon>
        <taxon>Saccotheciaceae</taxon>
        <taxon>Aureobasidium</taxon>
    </lineage>
</organism>
<comment type="caution">
    <text evidence="2">The sequence shown here is derived from an EMBL/GenBank/DDBJ whole genome shotgun (WGS) entry which is preliminary data.</text>
</comment>
<name>A0A4S8T1V2_AURPU</name>
<evidence type="ECO:0000256" key="1">
    <source>
        <dbReference type="SAM" id="Phobius"/>
    </source>
</evidence>
<dbReference type="Proteomes" id="UP000304951">
    <property type="component" value="Unassembled WGS sequence"/>
</dbReference>
<evidence type="ECO:0000313" key="3">
    <source>
        <dbReference type="Proteomes" id="UP000304951"/>
    </source>
</evidence>
<evidence type="ECO:0000313" key="2">
    <source>
        <dbReference type="EMBL" id="THV77295.1"/>
    </source>
</evidence>
<dbReference type="PANTHER" id="PTHR37490">
    <property type="entry name" value="EXPRESSED PROTEIN"/>
    <property type="match status" value="1"/>
</dbReference>
<keyword evidence="1" id="KW-0812">Transmembrane</keyword>
<dbReference type="EMBL" id="QZAF01000007">
    <property type="protein sequence ID" value="THV77295.1"/>
    <property type="molecule type" value="Genomic_DNA"/>
</dbReference>
<sequence>MITIEALFGQGRRIFNRPILKIIAIASSILVLLIFFNLSAVSSSITGNHEAGSQFAISESNSTKLSKAIIASVMRKHEEGTDWIVDMLPGWEPHIYMADGTIDDVQALSEQHAKKTPLAFNRGREASAYLTYLINHYYNLPDYMVFVHGERYQIHNDDPMYDTYPLINNLDLNYVDSEGYANLRCNWKQCPEPYIVPVLGHEDTIWEAHGDYADAWQTIFPNETMPDKVGAPCCAQFAVNRQTVHRWPVAKYEQIRAWMWARGDGLSSMKSGIIMEYMWHIIFGKPAFWCPPVRECYCGTWNMCNLDCDDEKGWCKGRIWATDPPLSFPINWPEEGQDGKEWPIEGWEKDLEISGEH</sequence>
<dbReference type="PANTHER" id="PTHR37490:SF2">
    <property type="match status" value="1"/>
</dbReference>
<dbReference type="AlphaFoldDB" id="A0A4S8T1V2"/>
<dbReference type="Pfam" id="PF11913">
    <property type="entry name" value="DUF3431"/>
    <property type="match status" value="1"/>
</dbReference>